<keyword evidence="1 3" id="KW-0808">Transferase</keyword>
<dbReference type="Gene3D" id="3.40.50.2000">
    <property type="entry name" value="Glycogen Phosphorylase B"/>
    <property type="match status" value="2"/>
</dbReference>
<dbReference type="Pfam" id="PF00534">
    <property type="entry name" value="Glycos_transf_1"/>
    <property type="match status" value="1"/>
</dbReference>
<protein>
    <submittedName>
        <fullName evidence="3">Glycosyl transferase</fullName>
    </submittedName>
</protein>
<accession>A0A075HWS8</accession>
<dbReference type="SUPFAM" id="SSF53756">
    <property type="entry name" value="UDP-Glycosyltransferase/glycogen phosphorylase"/>
    <property type="match status" value="1"/>
</dbReference>
<dbReference type="GO" id="GO:0016757">
    <property type="term" value="F:glycosyltransferase activity"/>
    <property type="evidence" value="ECO:0007669"/>
    <property type="project" value="InterPro"/>
</dbReference>
<proteinExistence type="predicted"/>
<name>A0A075HWS8_9ARCH</name>
<reference evidence="3" key="1">
    <citation type="journal article" date="2014" name="Genome Biol. Evol.">
        <title>Pangenome evidence for extensive interdomain horizontal transfer affecting lineage core and shell genes in uncultured planktonic thaumarchaeota and euryarchaeota.</title>
        <authorList>
            <person name="Deschamps P."/>
            <person name="Zivanovic Y."/>
            <person name="Moreira D."/>
            <person name="Rodriguez-Valera F."/>
            <person name="Lopez-Garcia P."/>
        </authorList>
    </citation>
    <scope>NUCLEOTIDE SEQUENCE</scope>
</reference>
<dbReference type="InterPro" id="IPR001296">
    <property type="entry name" value="Glyco_trans_1"/>
</dbReference>
<dbReference type="PANTHER" id="PTHR46401:SF2">
    <property type="entry name" value="GLYCOSYLTRANSFERASE WBBK-RELATED"/>
    <property type="match status" value="1"/>
</dbReference>
<dbReference type="PANTHER" id="PTHR46401">
    <property type="entry name" value="GLYCOSYLTRANSFERASE WBBK-RELATED"/>
    <property type="match status" value="1"/>
</dbReference>
<evidence type="ECO:0000256" key="1">
    <source>
        <dbReference type="ARBA" id="ARBA00022679"/>
    </source>
</evidence>
<sequence>MKINLVVDYGLHASSLTLITQKIFLELGKLMNKQKSFTVAATMHSGAGIGDVNQHYDCISIPNMGGYNFPPNATTSSKNLFVGIVGIDEVVLGRKVFRSNKDWERYKPIIETEVKKWKKHVEKINRVHTSTISDKQQIIDYLKVPEEKIDVIPYGVDHDVFKPAEDKIKATKKVCSKFYLKKTPYFVHISESNWARKNTIRLFEAFKKARSAGIPHNLIVIGRNHQLIHKKAQEISGIIMCGYVKEKDMIEIIQGADALLLPSIHEGFGLPLVEAMSCGVPSITSDIFSPPEIMKDAGLFADPYSVSDISEKIIKFAKNKKLQEELSKHALERSQYFSWTKTAEKLLKLFQKNTENELDNDFDADYDLAAYRTLVTVCQIHPHLKNQTRQDLLEMNYTKIINWAVTVGLEDGYVKDYLIPLTKWLEEHYK</sequence>
<dbReference type="CDD" id="cd03809">
    <property type="entry name" value="GT4_MtfB-like"/>
    <property type="match status" value="1"/>
</dbReference>
<evidence type="ECO:0000313" key="3">
    <source>
        <dbReference type="EMBL" id="AIF18238.1"/>
    </source>
</evidence>
<organism evidence="3">
    <name type="scientific">uncultured marine thaumarchaeote KM3_82_C03</name>
    <dbReference type="NCBI Taxonomy" id="1456303"/>
    <lineage>
        <taxon>Archaea</taxon>
        <taxon>Nitrososphaerota</taxon>
        <taxon>environmental samples</taxon>
    </lineage>
</organism>
<feature type="domain" description="Glycosyl transferase family 1" evidence="2">
    <location>
        <begin position="186"/>
        <end position="331"/>
    </location>
</feature>
<evidence type="ECO:0000259" key="2">
    <source>
        <dbReference type="Pfam" id="PF00534"/>
    </source>
</evidence>
<dbReference type="EMBL" id="KF901105">
    <property type="protein sequence ID" value="AIF18238.1"/>
    <property type="molecule type" value="Genomic_DNA"/>
</dbReference>
<dbReference type="AlphaFoldDB" id="A0A075HWS8"/>